<keyword evidence="1" id="KW-0175">Coiled coil</keyword>
<dbReference type="EMBL" id="JALNTZ010000002">
    <property type="protein sequence ID" value="KAJ3662332.1"/>
    <property type="molecule type" value="Genomic_DNA"/>
</dbReference>
<reference evidence="3" key="1">
    <citation type="journal article" date="2023" name="G3 (Bethesda)">
        <title>Whole genome assemblies of Zophobas morio and Tenebrio molitor.</title>
        <authorList>
            <person name="Kaur S."/>
            <person name="Stinson S.A."/>
            <person name="diCenzo G.C."/>
        </authorList>
    </citation>
    <scope>NUCLEOTIDE SEQUENCE</scope>
    <source>
        <strain evidence="3">QUZm001</strain>
    </source>
</reference>
<evidence type="ECO:0000256" key="1">
    <source>
        <dbReference type="SAM" id="Coils"/>
    </source>
</evidence>
<evidence type="ECO:0000313" key="4">
    <source>
        <dbReference type="Proteomes" id="UP001168821"/>
    </source>
</evidence>
<evidence type="ECO:0000313" key="3">
    <source>
        <dbReference type="EMBL" id="KAJ3662332.1"/>
    </source>
</evidence>
<proteinExistence type="predicted"/>
<dbReference type="Proteomes" id="UP001168821">
    <property type="component" value="Unassembled WGS sequence"/>
</dbReference>
<keyword evidence="4" id="KW-1185">Reference proteome</keyword>
<comment type="caution">
    <text evidence="3">The sequence shown here is derived from an EMBL/GenBank/DDBJ whole genome shotgun (WGS) entry which is preliminary data.</text>
</comment>
<feature type="coiled-coil region" evidence="1">
    <location>
        <begin position="75"/>
        <end position="109"/>
    </location>
</feature>
<accession>A0AA38MNM9</accession>
<feature type="region of interest" description="Disordered" evidence="2">
    <location>
        <begin position="30"/>
        <end position="65"/>
    </location>
</feature>
<organism evidence="3 4">
    <name type="scientific">Zophobas morio</name>
    <dbReference type="NCBI Taxonomy" id="2755281"/>
    <lineage>
        <taxon>Eukaryota</taxon>
        <taxon>Metazoa</taxon>
        <taxon>Ecdysozoa</taxon>
        <taxon>Arthropoda</taxon>
        <taxon>Hexapoda</taxon>
        <taxon>Insecta</taxon>
        <taxon>Pterygota</taxon>
        <taxon>Neoptera</taxon>
        <taxon>Endopterygota</taxon>
        <taxon>Coleoptera</taxon>
        <taxon>Polyphaga</taxon>
        <taxon>Cucujiformia</taxon>
        <taxon>Tenebrionidae</taxon>
        <taxon>Zophobas</taxon>
    </lineage>
</organism>
<gene>
    <name evidence="3" type="ORF">Zmor_006686</name>
</gene>
<protein>
    <submittedName>
        <fullName evidence="3">Uncharacterized protein</fullName>
    </submittedName>
</protein>
<name>A0AA38MNM9_9CUCU</name>
<feature type="compositionally biased region" description="Basic and acidic residues" evidence="2">
    <location>
        <begin position="30"/>
        <end position="56"/>
    </location>
</feature>
<dbReference type="AlphaFoldDB" id="A0AA38MNM9"/>
<sequence length="115" mass="13684">MEEQVKQVMPMLAEMKKEMGTGMEKMDARNKEIDEKMDTRNKSKNECNNRRDERKNGKYGRKNRQAKNKIIISLSEKFQKEVEANKNEIEEIREEMKDVKTNLENMENIVGRNMV</sequence>
<evidence type="ECO:0000256" key="2">
    <source>
        <dbReference type="SAM" id="MobiDB-lite"/>
    </source>
</evidence>